<feature type="compositionally biased region" description="Low complexity" evidence="3">
    <location>
        <begin position="485"/>
        <end position="500"/>
    </location>
</feature>
<dbReference type="PROSITE" id="PS00633">
    <property type="entry name" value="BROMODOMAIN_1"/>
    <property type="match status" value="1"/>
</dbReference>
<feature type="compositionally biased region" description="Polar residues" evidence="3">
    <location>
        <begin position="452"/>
        <end position="464"/>
    </location>
</feature>
<evidence type="ECO:0000256" key="2">
    <source>
        <dbReference type="PROSITE-ProRule" id="PRU00035"/>
    </source>
</evidence>
<feature type="compositionally biased region" description="Basic residues" evidence="3">
    <location>
        <begin position="199"/>
        <end position="213"/>
    </location>
</feature>
<dbReference type="InterPro" id="IPR036427">
    <property type="entry name" value="Bromodomain-like_sf"/>
</dbReference>
<gene>
    <name evidence="5" type="ORF">PPERSA_09271</name>
</gene>
<dbReference type="InterPro" id="IPR051831">
    <property type="entry name" value="Bromodomain_contain_prot"/>
</dbReference>
<accession>A0A0V0QLY2</accession>
<feature type="compositionally biased region" description="Low complexity" evidence="3">
    <location>
        <begin position="229"/>
        <end position="251"/>
    </location>
</feature>
<dbReference type="Gene3D" id="1.20.920.10">
    <property type="entry name" value="Bromodomain-like"/>
    <property type="match status" value="2"/>
</dbReference>
<reference evidence="5 6" key="1">
    <citation type="journal article" date="2015" name="Sci. Rep.">
        <title>Genome of the facultative scuticociliatosis pathogen Pseudocohnilembus persalinus provides insight into its virulence through horizontal gene transfer.</title>
        <authorList>
            <person name="Xiong J."/>
            <person name="Wang G."/>
            <person name="Cheng J."/>
            <person name="Tian M."/>
            <person name="Pan X."/>
            <person name="Warren A."/>
            <person name="Jiang C."/>
            <person name="Yuan D."/>
            <person name="Miao W."/>
        </authorList>
    </citation>
    <scope>NUCLEOTIDE SEQUENCE [LARGE SCALE GENOMIC DNA]</scope>
    <source>
        <strain evidence="5">36N120E</strain>
    </source>
</reference>
<dbReference type="OrthoDB" id="21449at2759"/>
<feature type="compositionally biased region" description="Low complexity" evidence="3">
    <location>
        <begin position="575"/>
        <end position="602"/>
    </location>
</feature>
<dbReference type="Pfam" id="PF00439">
    <property type="entry name" value="Bromodomain"/>
    <property type="match status" value="1"/>
</dbReference>
<feature type="compositionally biased region" description="Acidic residues" evidence="3">
    <location>
        <begin position="562"/>
        <end position="574"/>
    </location>
</feature>
<dbReference type="PANTHER" id="PTHR22881:SF27">
    <property type="entry name" value="BROMODOMAIN CONTAINING 7_9"/>
    <property type="match status" value="1"/>
</dbReference>
<evidence type="ECO:0000259" key="4">
    <source>
        <dbReference type="PROSITE" id="PS50014"/>
    </source>
</evidence>
<evidence type="ECO:0000313" key="6">
    <source>
        <dbReference type="Proteomes" id="UP000054937"/>
    </source>
</evidence>
<dbReference type="Proteomes" id="UP000054937">
    <property type="component" value="Unassembled WGS sequence"/>
</dbReference>
<evidence type="ECO:0000256" key="1">
    <source>
        <dbReference type="ARBA" id="ARBA00023117"/>
    </source>
</evidence>
<feature type="compositionally biased region" description="Polar residues" evidence="3">
    <location>
        <begin position="142"/>
        <end position="161"/>
    </location>
</feature>
<feature type="domain" description="Bromo" evidence="4">
    <location>
        <begin position="303"/>
        <end position="375"/>
    </location>
</feature>
<dbReference type="GO" id="GO:0006357">
    <property type="term" value="P:regulation of transcription by RNA polymerase II"/>
    <property type="evidence" value="ECO:0007669"/>
    <property type="project" value="TreeGrafter"/>
</dbReference>
<evidence type="ECO:0000313" key="5">
    <source>
        <dbReference type="EMBL" id="KRX03259.1"/>
    </source>
</evidence>
<dbReference type="AlphaFoldDB" id="A0A0V0QLY2"/>
<feature type="region of interest" description="Disordered" evidence="3">
    <location>
        <begin position="452"/>
        <end position="529"/>
    </location>
</feature>
<dbReference type="SMART" id="SM00297">
    <property type="entry name" value="BROMO"/>
    <property type="match status" value="1"/>
</dbReference>
<feature type="region of interest" description="Disordered" evidence="3">
    <location>
        <begin position="562"/>
        <end position="602"/>
    </location>
</feature>
<dbReference type="InterPro" id="IPR001487">
    <property type="entry name" value="Bromodomain"/>
</dbReference>
<feature type="compositionally biased region" description="Low complexity" evidence="3">
    <location>
        <begin position="683"/>
        <end position="695"/>
    </location>
</feature>
<proteinExistence type="predicted"/>
<dbReference type="InParanoid" id="A0A0V0QLY2"/>
<feature type="compositionally biased region" description="Basic and acidic residues" evidence="3">
    <location>
        <begin position="176"/>
        <end position="190"/>
    </location>
</feature>
<dbReference type="InterPro" id="IPR018359">
    <property type="entry name" value="Bromodomain_CS"/>
</dbReference>
<keyword evidence="1 2" id="KW-0103">Bromodomain</keyword>
<name>A0A0V0QLY2_PSEPJ</name>
<evidence type="ECO:0000256" key="3">
    <source>
        <dbReference type="SAM" id="MobiDB-lite"/>
    </source>
</evidence>
<feature type="region of interest" description="Disordered" evidence="3">
    <location>
        <begin position="683"/>
        <end position="729"/>
    </location>
</feature>
<dbReference type="GO" id="GO:0005634">
    <property type="term" value="C:nucleus"/>
    <property type="evidence" value="ECO:0007669"/>
    <property type="project" value="TreeGrafter"/>
</dbReference>
<feature type="compositionally biased region" description="Basic residues" evidence="3">
    <location>
        <begin position="162"/>
        <end position="172"/>
    </location>
</feature>
<keyword evidence="6" id="KW-1185">Reference proteome</keyword>
<feature type="compositionally biased region" description="Polar residues" evidence="3">
    <location>
        <begin position="705"/>
        <end position="729"/>
    </location>
</feature>
<feature type="region of interest" description="Disordered" evidence="3">
    <location>
        <begin position="142"/>
        <end position="264"/>
    </location>
</feature>
<protein>
    <submittedName>
        <fullName evidence="5">Bromodomain</fullName>
    </submittedName>
</protein>
<feature type="compositionally biased region" description="Basic and acidic residues" evidence="3">
    <location>
        <begin position="252"/>
        <end position="264"/>
    </location>
</feature>
<sequence>MGKKSVSKKSTFEDVVFYNFFKPIYENKNFDVFKDTVDSEQEGCEDYYEKIKNPIDLDLIYQNCIEFNGIENEYIVPIAEQYKQYVEQQYKKVQNLINENLDWSIEDELLIDPRRIDIGKPILDEDELRRCKILRKSKNSFKDNQQMIKSQDQSLEQINQKQNKRRTTKRSTNKQNHNDSKQEIIEESKQQDTLQQSGKTKHKSSKNHHKKYNNKYGLSQDSHDIGEETYSTNNSKKNNTYSQKQSQQSHIKSQENSKKNSEADQKFVTKNLQQQQEEEQEEEEFLNYDLEEMIYNHLLKPIWNKKKFTIFQEPVKTDSPETENYYDLIKNPMCLEQIYDKLDKGEYKKLEQIIQDLYIIANNCTEFNGPENEYTAPLVQEFVNSVEKTLEKVKRMCDKRDIDIQGDLKAFNEFTLLTEEEKQKILEEEEKIKEEEKQKELQKLNQQIQNNVSNGNIIHSSSFEMGSEEFNSRRMTRKGSRKDSQVNLQQQNSNSHLNISNHEKQKQSDKKRRNPYKNEDLQQNQLEMEKNIPEKKIRIHETYSEVDIEDYSEVIDSMFLEEEEYEEEQEEQENEVQYQEKNNSKNQNQQQELELENQGSENQANQFNQIEKQNKDNIENENCQTNKDILNIKEDYTDEKEKKEINNNSYQNLEKNEKQVLIEQNIDQNHSQNDQEIQKINQQMQQNNDMQIQKQQDNDQENKSENQSLQSTKEQEVNGQFQQELMQLQ</sequence>
<dbReference type="EMBL" id="LDAU01000140">
    <property type="protein sequence ID" value="KRX03259.1"/>
    <property type="molecule type" value="Genomic_DNA"/>
</dbReference>
<dbReference type="PRINTS" id="PR00503">
    <property type="entry name" value="BROMODOMAIN"/>
</dbReference>
<dbReference type="PANTHER" id="PTHR22881">
    <property type="entry name" value="BROMODOMAIN CONTAINING PROTEIN"/>
    <property type="match status" value="1"/>
</dbReference>
<dbReference type="PROSITE" id="PS50014">
    <property type="entry name" value="BROMODOMAIN_2"/>
    <property type="match status" value="2"/>
</dbReference>
<comment type="caution">
    <text evidence="5">The sequence shown here is derived from an EMBL/GenBank/DDBJ whole genome shotgun (WGS) entry which is preliminary data.</text>
</comment>
<feature type="domain" description="Bromo" evidence="4">
    <location>
        <begin position="25"/>
        <end position="111"/>
    </location>
</feature>
<organism evidence="5 6">
    <name type="scientific">Pseudocohnilembus persalinus</name>
    <name type="common">Ciliate</name>
    <dbReference type="NCBI Taxonomy" id="266149"/>
    <lineage>
        <taxon>Eukaryota</taxon>
        <taxon>Sar</taxon>
        <taxon>Alveolata</taxon>
        <taxon>Ciliophora</taxon>
        <taxon>Intramacronucleata</taxon>
        <taxon>Oligohymenophorea</taxon>
        <taxon>Scuticociliatia</taxon>
        <taxon>Philasterida</taxon>
        <taxon>Pseudocohnilembidae</taxon>
        <taxon>Pseudocohnilembus</taxon>
    </lineage>
</organism>
<dbReference type="SUPFAM" id="SSF47370">
    <property type="entry name" value="Bromodomain"/>
    <property type="match status" value="2"/>
</dbReference>